<feature type="coiled-coil region" evidence="1">
    <location>
        <begin position="175"/>
        <end position="209"/>
    </location>
</feature>
<evidence type="ECO:0000313" key="3">
    <source>
        <dbReference type="Proteomes" id="UP001439008"/>
    </source>
</evidence>
<dbReference type="EMBL" id="JBDODL010000912">
    <property type="protein sequence ID" value="MES1920857.1"/>
    <property type="molecule type" value="Genomic_DNA"/>
</dbReference>
<feature type="non-terminal residue" evidence="2">
    <location>
        <position position="624"/>
    </location>
</feature>
<reference evidence="2 3" key="1">
    <citation type="journal article" date="2024" name="BMC Biol.">
        <title>Comparative genomics of Ascetosporea gives new insight into the evolutionary basis for animal parasitism in Rhizaria.</title>
        <authorList>
            <person name="Hiltunen Thoren M."/>
            <person name="Onut-Brannstrom I."/>
            <person name="Alfjorden A."/>
            <person name="Peckova H."/>
            <person name="Swords F."/>
            <person name="Hooper C."/>
            <person name="Holzer A.S."/>
            <person name="Bass D."/>
            <person name="Burki F."/>
        </authorList>
    </citation>
    <scope>NUCLEOTIDE SEQUENCE [LARGE SCALE GENOMIC DNA]</scope>
    <source>
        <strain evidence="2">20-A016</strain>
    </source>
</reference>
<protein>
    <submittedName>
        <fullName evidence="2">Uncharacterized protein</fullName>
    </submittedName>
</protein>
<feature type="coiled-coil region" evidence="1">
    <location>
        <begin position="71"/>
        <end position="105"/>
    </location>
</feature>
<organism evidence="2 3">
    <name type="scientific">Bonamia ostreae</name>
    <dbReference type="NCBI Taxonomy" id="126728"/>
    <lineage>
        <taxon>Eukaryota</taxon>
        <taxon>Sar</taxon>
        <taxon>Rhizaria</taxon>
        <taxon>Endomyxa</taxon>
        <taxon>Ascetosporea</taxon>
        <taxon>Haplosporida</taxon>
        <taxon>Bonamia</taxon>
    </lineage>
</organism>
<sequence>MEEAKDALLVSLSAFEKDILFKNNDSPTNRILANYKILGQDGEEKPFMIRYSSLLKQYNRLKKKSENDTSEEEHAEKLNAKQSKIRKLQNSILKIDSKQQNYEEQLGDSTNRKPFENLENTKISEYKTMKTELEKLKWENRRSKKLEESLNSLIVKKNELSFDDQKSRERIAILKEKTSELKKREIEHLDEIERQERVLEAINESLEKDRFFIEGKKISLNESVSAEEAKFNHLIKSFHILRSKIKQLRNEISQAVSRKDHFAVFAEKVETEEKRRKKPEHLGKISQVKHRQFQASEHSKNLLSTVLKIAKFAQAKSDSLKDINSYNAFLKEAKIGRKKYKTQIASAKQDVAVVLAERLRVKAENEKRQSEILSSRNTTNRKIGEAVAELRAKSAEVAKRIYIFEKIATSPAKTLARDCAECGKENVFRIDFEERTTRFLCSNCQTNLAEIEFSENLRFSNKKRKVGKSDRKSKMATNKVKMGKCSVIKNEKLRSAELRYPEFNPEEERTQSLDNDNLVKIEGVEIYSEKYRQKVLKNFEPFPEKEFEELKDRLLAAKNTKIKRITRSGNTYSISKHPEKIITEHKFPRLSEILNEFLDEPDRYRLQILIYLRLFAGWLSNATG</sequence>
<evidence type="ECO:0000256" key="1">
    <source>
        <dbReference type="SAM" id="Coils"/>
    </source>
</evidence>
<evidence type="ECO:0000313" key="2">
    <source>
        <dbReference type="EMBL" id="MES1920857.1"/>
    </source>
</evidence>
<keyword evidence="1" id="KW-0175">Coiled coil</keyword>
<accession>A0ABV2ANG4</accession>
<dbReference type="Proteomes" id="UP001439008">
    <property type="component" value="Unassembled WGS sequence"/>
</dbReference>
<feature type="coiled-coil region" evidence="1">
    <location>
        <begin position="330"/>
        <end position="376"/>
    </location>
</feature>
<keyword evidence="3" id="KW-1185">Reference proteome</keyword>
<gene>
    <name evidence="2" type="ORF">MHBO_002481</name>
</gene>
<proteinExistence type="predicted"/>
<name>A0ABV2ANG4_9EUKA</name>
<comment type="caution">
    <text evidence="2">The sequence shown here is derived from an EMBL/GenBank/DDBJ whole genome shotgun (WGS) entry which is preliminary data.</text>
</comment>